<dbReference type="EMBL" id="FOVN01000003">
    <property type="protein sequence ID" value="SFN75007.1"/>
    <property type="molecule type" value="Genomic_DNA"/>
</dbReference>
<sequence length="253" mass="28413">MLIKNYATLFLLVCLIFNCNNTTNEKVEKTKARKVTEISSDTLAKHIKPFNSNLPTIGLLMYSGVLQSEVIAASDVFSKASESGKQLFNVITIAETNQAITTEEGMHFVPDYTFKNCPKLDVLFVPSAYDMYAQVHNKNIIEFIKEKNQETLYTVSNCAGARLIGESGIADGHKIVTWIGGGEQLQKDYPNLKVQDDATITFVEDGKFSSSNGNLASYISALNLLEKMTHVEHRKFVESYLYLNRLQTWKFTN</sequence>
<dbReference type="Proteomes" id="UP000198705">
    <property type="component" value="Unassembled WGS sequence"/>
</dbReference>
<dbReference type="Pfam" id="PF01965">
    <property type="entry name" value="DJ-1_PfpI"/>
    <property type="match status" value="1"/>
</dbReference>
<reference evidence="3" key="1">
    <citation type="submission" date="2016-10" db="EMBL/GenBank/DDBJ databases">
        <authorList>
            <person name="Varghese N."/>
            <person name="Submissions S."/>
        </authorList>
    </citation>
    <scope>NUCLEOTIDE SEQUENCE [LARGE SCALE GENOMIC DNA]</scope>
    <source>
        <strain evidence="3">DSM 23925</strain>
    </source>
</reference>
<dbReference type="PANTHER" id="PTHR43130:SF3">
    <property type="entry name" value="HTH-TYPE TRANSCRIPTIONAL REGULATOR RV1931C"/>
    <property type="match status" value="1"/>
</dbReference>
<dbReference type="InterPro" id="IPR002818">
    <property type="entry name" value="DJ-1/PfpI"/>
</dbReference>
<dbReference type="SUPFAM" id="SSF52317">
    <property type="entry name" value="Class I glutamine amidotransferase-like"/>
    <property type="match status" value="1"/>
</dbReference>
<dbReference type="STRING" id="649333.SAMN04487989_103181"/>
<name>A0A1I5BK13_9FLAO</name>
<dbReference type="OrthoDB" id="6382410at2"/>
<protein>
    <submittedName>
        <fullName evidence="2">DJ-1/PfpI family protein</fullName>
    </submittedName>
</protein>
<dbReference type="RefSeq" id="WP_092207960.1">
    <property type="nucleotide sequence ID" value="NZ_FOVN01000003.1"/>
</dbReference>
<dbReference type="Gene3D" id="3.40.50.880">
    <property type="match status" value="1"/>
</dbReference>
<dbReference type="AlphaFoldDB" id="A0A1I5BK13"/>
<keyword evidence="3" id="KW-1185">Reference proteome</keyword>
<evidence type="ECO:0000259" key="1">
    <source>
        <dbReference type="Pfam" id="PF01965"/>
    </source>
</evidence>
<gene>
    <name evidence="2" type="ORF">SAMN04487989_103181</name>
</gene>
<evidence type="ECO:0000313" key="2">
    <source>
        <dbReference type="EMBL" id="SFN75007.1"/>
    </source>
</evidence>
<dbReference type="InterPro" id="IPR052158">
    <property type="entry name" value="INH-QAR"/>
</dbReference>
<organism evidence="2 3">
    <name type="scientific">Bizionia echini</name>
    <dbReference type="NCBI Taxonomy" id="649333"/>
    <lineage>
        <taxon>Bacteria</taxon>
        <taxon>Pseudomonadati</taxon>
        <taxon>Bacteroidota</taxon>
        <taxon>Flavobacteriia</taxon>
        <taxon>Flavobacteriales</taxon>
        <taxon>Flavobacteriaceae</taxon>
        <taxon>Bizionia</taxon>
    </lineage>
</organism>
<dbReference type="PANTHER" id="PTHR43130">
    <property type="entry name" value="ARAC-FAMILY TRANSCRIPTIONAL REGULATOR"/>
    <property type="match status" value="1"/>
</dbReference>
<feature type="domain" description="DJ-1/PfpI" evidence="1">
    <location>
        <begin position="59"/>
        <end position="224"/>
    </location>
</feature>
<dbReference type="InterPro" id="IPR029062">
    <property type="entry name" value="Class_I_gatase-like"/>
</dbReference>
<evidence type="ECO:0000313" key="3">
    <source>
        <dbReference type="Proteomes" id="UP000198705"/>
    </source>
</evidence>
<proteinExistence type="predicted"/>
<accession>A0A1I5BK13</accession>